<proteinExistence type="predicted"/>
<dbReference type="EMBL" id="CP000496">
    <property type="protein sequence ID" value="ABN64578.2"/>
    <property type="molecule type" value="Genomic_DNA"/>
</dbReference>
<dbReference type="eggNOG" id="ENOG502QU6B">
    <property type="taxonomic scope" value="Eukaryota"/>
</dbReference>
<feature type="region of interest" description="Disordered" evidence="2">
    <location>
        <begin position="637"/>
        <end position="657"/>
    </location>
</feature>
<dbReference type="KEGG" id="pic:PICST_35193"/>
<dbReference type="Proteomes" id="UP000002258">
    <property type="component" value="Chromosome 2"/>
</dbReference>
<dbReference type="RefSeq" id="XP_001382607.2">
    <property type="nucleotide sequence ID" value="XM_001382570.1"/>
</dbReference>
<dbReference type="Gene3D" id="3.40.50.12360">
    <property type="match status" value="1"/>
</dbReference>
<dbReference type="InterPro" id="IPR021006">
    <property type="entry name" value="Hda2/3"/>
</dbReference>
<protein>
    <submittedName>
        <fullName evidence="3">Structural maintenance of chromosome protein 3 (Sister chromatid cohesion complex Cohesin, subunit SMC3)</fullName>
    </submittedName>
</protein>
<reference evidence="3 4" key="1">
    <citation type="journal article" date="2007" name="Nat. Biotechnol.">
        <title>Genome sequence of the lignocellulose-bioconverting and xylose-fermenting yeast Pichia stipitis.</title>
        <authorList>
            <person name="Jeffries T.W."/>
            <person name="Grigoriev I.V."/>
            <person name="Grimwood J."/>
            <person name="Laplaza J.M."/>
            <person name="Aerts A."/>
            <person name="Salamov A."/>
            <person name="Schmutz J."/>
            <person name="Lindquist E."/>
            <person name="Dehal P."/>
            <person name="Shapiro H."/>
            <person name="Jin Y.S."/>
            <person name="Passoth V."/>
            <person name="Richardson P.M."/>
        </authorList>
    </citation>
    <scope>NUCLEOTIDE SEQUENCE [LARGE SCALE GENOMIC DNA]</scope>
    <source>
        <strain evidence="4">ATCC 58785 / CBS 6054 / NBRC 10063 / NRRL Y-11545</strain>
    </source>
</reference>
<dbReference type="STRING" id="322104.A3LPY5"/>
<dbReference type="HOGENOM" id="CLU_362083_0_0_1"/>
<keyword evidence="4" id="KW-1185">Reference proteome</keyword>
<feature type="coiled-coil region" evidence="1">
    <location>
        <begin position="466"/>
        <end position="581"/>
    </location>
</feature>
<accession>A3LPY5</accession>
<evidence type="ECO:0000313" key="3">
    <source>
        <dbReference type="EMBL" id="ABN64578.2"/>
    </source>
</evidence>
<name>A3LPY5_PICST</name>
<evidence type="ECO:0000313" key="4">
    <source>
        <dbReference type="Proteomes" id="UP000002258"/>
    </source>
</evidence>
<dbReference type="OrthoDB" id="4034449at2759"/>
<dbReference type="InterPro" id="IPR038609">
    <property type="entry name" value="HDA1_su2/3_sf"/>
</dbReference>
<sequence>MNLMDMLSGDPPSSIYTTQDVDMTSILDENAVIHTSTNTLNEQGQHHESSIYYLPTVLTRLQKELAEVVVQLFSTDLVGEVRSKRSRTSIDSLLESVTNSSNSLSSFDKVTLLFDQLSIINNHPSLLVDHFMPKKLLLSDVSERLVAMSGKFHLFNRIVDSLIESEHGPGGFHVLVVAQSVKEIELIEGLIIGKRIYYNNFSNAKLYNDNRGIPDFHNPKNKKLKDKVCLYLVTSQQLYNNYVPSSGNDNSKFNLIFSFDIKLDVTSPSVELLRGDTEETPIYIAVPVFSIEHVQLQFPEPRPSLNYEKDTSNPLFKWKLQVINAFIVNRFNLFEIEDKTFFLDVYGGRMSRSQGWFNRSNASFPSLLQDYDKKLNLHFTDEKLIKKLNSNYSTFDIIHENFKLKSYDYKSYKEKLAEILNLRLDQIETTTYELHSKIPHFREIESKRQIQYDFDEDKIADSYRKLRRLNEDAGFAEKKLGRIETDLVRTVEKKTELERRNSFLVEHNKEATEKLKELTRNQEKSLDELQKELCIVESEFNKLNEENDAVRQKYQNSSTTAVQLSSQLHKLKEQNIKLEAKLNGPGMRSLPVLIHKDSSSVCEHQLKRLKTNNNFLSLFLQEKIEKLSKERQIILETTATGSSSRPSNRISRASTPM</sequence>
<gene>
    <name evidence="3" type="primary">PLO2</name>
    <name evidence="3" type="ORF">PICST_35193</name>
</gene>
<evidence type="ECO:0000256" key="2">
    <source>
        <dbReference type="SAM" id="MobiDB-lite"/>
    </source>
</evidence>
<dbReference type="FunCoup" id="A3LPY5">
    <property type="interactions" value="99"/>
</dbReference>
<dbReference type="GO" id="GO:0070823">
    <property type="term" value="C:HDA1 complex"/>
    <property type="evidence" value="ECO:0007669"/>
    <property type="project" value="InterPro"/>
</dbReference>
<dbReference type="AlphaFoldDB" id="A3LPY5"/>
<dbReference type="InParanoid" id="A3LPY5"/>
<evidence type="ECO:0000256" key="1">
    <source>
        <dbReference type="SAM" id="Coils"/>
    </source>
</evidence>
<dbReference type="GeneID" id="4836989"/>
<dbReference type="OMA" id="CIVESEF"/>
<organism evidence="3 4">
    <name type="scientific">Scheffersomyces stipitis (strain ATCC 58785 / CBS 6054 / NBRC 10063 / NRRL Y-11545)</name>
    <name type="common">Yeast</name>
    <name type="synonym">Pichia stipitis</name>
    <dbReference type="NCBI Taxonomy" id="322104"/>
    <lineage>
        <taxon>Eukaryota</taxon>
        <taxon>Fungi</taxon>
        <taxon>Dikarya</taxon>
        <taxon>Ascomycota</taxon>
        <taxon>Saccharomycotina</taxon>
        <taxon>Pichiomycetes</taxon>
        <taxon>Debaryomycetaceae</taxon>
        <taxon>Scheffersomyces</taxon>
    </lineage>
</organism>
<keyword evidence="1" id="KW-0175">Coiled coil</keyword>
<dbReference type="Pfam" id="PF11496">
    <property type="entry name" value="HDA2-3"/>
    <property type="match status" value="1"/>
</dbReference>